<dbReference type="PROSITE" id="PS00061">
    <property type="entry name" value="ADH_SHORT"/>
    <property type="match status" value="1"/>
</dbReference>
<protein>
    <submittedName>
        <fullName evidence="2">SDR family oxidoreductase</fullName>
    </submittedName>
</protein>
<dbReference type="AlphaFoldDB" id="A0A964E5W8"/>
<organism evidence="2 3">
    <name type="scientific">Acidisoma cellulosilyticum</name>
    <dbReference type="NCBI Taxonomy" id="2802395"/>
    <lineage>
        <taxon>Bacteria</taxon>
        <taxon>Pseudomonadati</taxon>
        <taxon>Pseudomonadota</taxon>
        <taxon>Alphaproteobacteria</taxon>
        <taxon>Acetobacterales</taxon>
        <taxon>Acidocellaceae</taxon>
        <taxon>Acidisoma</taxon>
    </lineage>
</organism>
<dbReference type="InterPro" id="IPR002347">
    <property type="entry name" value="SDR_fam"/>
</dbReference>
<proteinExistence type="inferred from homology"/>
<dbReference type="InterPro" id="IPR036291">
    <property type="entry name" value="NAD(P)-bd_dom_sf"/>
</dbReference>
<dbReference type="Pfam" id="PF13561">
    <property type="entry name" value="adh_short_C2"/>
    <property type="match status" value="1"/>
</dbReference>
<dbReference type="FunFam" id="3.40.50.720:FF:000084">
    <property type="entry name" value="Short-chain dehydrogenase reductase"/>
    <property type="match status" value="1"/>
</dbReference>
<sequence length="258" mass="27325">MSSLLAGKVVGITGASSGIGRAIALSFAQEGAIVALADIETEPKEGGAPTLDLVRDAGGTARFDRVDVSQWADIDRWISDVVRSYGRLDVMVNNAATFSGTGLVDTSAEQWETVMGVNMTGMFYGCKRAVQQMLTQEPRAEARGRIINLGSQQGIVTSPRDTAYGVSKAGAIYISRQIAVDYAKDLIICNTISPGKVVTGKPGLPMDPALMENARRRTPWPRLGTPQDIANTAVFLASDRATFMTGANLVVDGGWLAG</sequence>
<dbReference type="InterPro" id="IPR020904">
    <property type="entry name" value="Sc_DH/Rdtase_CS"/>
</dbReference>
<dbReference type="GO" id="GO:0016616">
    <property type="term" value="F:oxidoreductase activity, acting on the CH-OH group of donors, NAD or NADP as acceptor"/>
    <property type="evidence" value="ECO:0007669"/>
    <property type="project" value="TreeGrafter"/>
</dbReference>
<reference evidence="2 3" key="1">
    <citation type="journal article" date="2021" name="Microorganisms">
        <title>Acidisoma silvae sp. nov. and Acidisomacellulosilytica sp. nov., Two Acidophilic Bacteria Isolated from Decaying Wood, Hydrolyzing Cellulose and Producing Poly-3-hydroxybutyrate.</title>
        <authorList>
            <person name="Mieszkin S."/>
            <person name="Pouder E."/>
            <person name="Uroz S."/>
            <person name="Simon-Colin C."/>
            <person name="Alain K."/>
        </authorList>
    </citation>
    <scope>NUCLEOTIDE SEQUENCE [LARGE SCALE GENOMIC DNA]</scope>
    <source>
        <strain evidence="2 3">HW T5.17</strain>
    </source>
</reference>
<evidence type="ECO:0000313" key="3">
    <source>
        <dbReference type="Proteomes" id="UP000721844"/>
    </source>
</evidence>
<keyword evidence="3" id="KW-1185">Reference proteome</keyword>
<dbReference type="PRINTS" id="PR00081">
    <property type="entry name" value="GDHRDH"/>
</dbReference>
<accession>A0A964E5W8</accession>
<comment type="similarity">
    <text evidence="1">Belongs to the short-chain dehydrogenases/reductases (SDR) family.</text>
</comment>
<name>A0A964E5W8_9PROT</name>
<dbReference type="Gene3D" id="3.40.50.720">
    <property type="entry name" value="NAD(P)-binding Rossmann-like Domain"/>
    <property type="match status" value="1"/>
</dbReference>
<dbReference type="SUPFAM" id="SSF51735">
    <property type="entry name" value="NAD(P)-binding Rossmann-fold domains"/>
    <property type="match status" value="1"/>
</dbReference>
<dbReference type="PANTHER" id="PTHR42760">
    <property type="entry name" value="SHORT-CHAIN DEHYDROGENASES/REDUCTASES FAMILY MEMBER"/>
    <property type="match status" value="1"/>
</dbReference>
<dbReference type="EMBL" id="JAESVA010000011">
    <property type="protein sequence ID" value="MCB8883110.1"/>
    <property type="molecule type" value="Genomic_DNA"/>
</dbReference>
<evidence type="ECO:0000313" key="2">
    <source>
        <dbReference type="EMBL" id="MCB8883110.1"/>
    </source>
</evidence>
<dbReference type="PANTHER" id="PTHR42760:SF124">
    <property type="entry name" value="SHORT-CHAIN DEHYDROGENASE_REDUCTASE"/>
    <property type="match status" value="1"/>
</dbReference>
<dbReference type="RefSeq" id="WP_227309767.1">
    <property type="nucleotide sequence ID" value="NZ_JAESVA010000011.1"/>
</dbReference>
<dbReference type="Proteomes" id="UP000721844">
    <property type="component" value="Unassembled WGS sequence"/>
</dbReference>
<dbReference type="CDD" id="cd05233">
    <property type="entry name" value="SDR_c"/>
    <property type="match status" value="1"/>
</dbReference>
<dbReference type="PRINTS" id="PR00080">
    <property type="entry name" value="SDRFAMILY"/>
</dbReference>
<evidence type="ECO:0000256" key="1">
    <source>
        <dbReference type="ARBA" id="ARBA00006484"/>
    </source>
</evidence>
<comment type="caution">
    <text evidence="2">The sequence shown here is derived from an EMBL/GenBank/DDBJ whole genome shotgun (WGS) entry which is preliminary data.</text>
</comment>
<gene>
    <name evidence="2" type="ORF">ACELLULO517_22870</name>
</gene>